<feature type="transmembrane region" description="Helical" evidence="2">
    <location>
        <begin position="7"/>
        <end position="33"/>
    </location>
</feature>
<keyword evidence="2" id="KW-1133">Transmembrane helix</keyword>
<keyword evidence="4" id="KW-1185">Reference proteome</keyword>
<evidence type="ECO:0000313" key="3">
    <source>
        <dbReference type="EMBL" id="PKZ16550.1"/>
    </source>
</evidence>
<protein>
    <submittedName>
        <fullName evidence="3">Uncharacterized protein</fullName>
    </submittedName>
</protein>
<reference evidence="3 4" key="1">
    <citation type="submission" date="2017-12" db="EMBL/GenBank/DDBJ databases">
        <title>Phylogenetic diversity of female urinary microbiome.</title>
        <authorList>
            <person name="Thomas-White K."/>
            <person name="Wolfe A.J."/>
        </authorList>
    </citation>
    <scope>NUCLEOTIDE SEQUENCE [LARGE SCALE GENOMIC DNA]</scope>
    <source>
        <strain evidence="3 4">UMB0119</strain>
    </source>
</reference>
<name>A0A2I1M8V3_9FIRM</name>
<dbReference type="RefSeq" id="WP_101540211.1">
    <property type="nucleotide sequence ID" value="NZ_PKGS01000003.1"/>
</dbReference>
<dbReference type="EMBL" id="PKGS01000003">
    <property type="protein sequence ID" value="PKZ16550.1"/>
    <property type="molecule type" value="Genomic_DNA"/>
</dbReference>
<feature type="region of interest" description="Disordered" evidence="1">
    <location>
        <begin position="188"/>
        <end position="294"/>
    </location>
</feature>
<feature type="transmembrane region" description="Helical" evidence="2">
    <location>
        <begin position="53"/>
        <end position="74"/>
    </location>
</feature>
<comment type="caution">
    <text evidence="3">The sequence shown here is derived from an EMBL/GenBank/DDBJ whole genome shotgun (WGS) entry which is preliminary data.</text>
</comment>
<keyword evidence="2" id="KW-0472">Membrane</keyword>
<accession>A0A2I1M8V3</accession>
<keyword evidence="2" id="KW-0812">Transmembrane</keyword>
<evidence type="ECO:0000256" key="2">
    <source>
        <dbReference type="SAM" id="Phobius"/>
    </source>
</evidence>
<feature type="compositionally biased region" description="Acidic residues" evidence="1">
    <location>
        <begin position="279"/>
        <end position="288"/>
    </location>
</feature>
<feature type="compositionally biased region" description="Basic and acidic residues" evidence="1">
    <location>
        <begin position="188"/>
        <end position="256"/>
    </location>
</feature>
<feature type="transmembrane region" description="Helical" evidence="2">
    <location>
        <begin position="114"/>
        <end position="135"/>
    </location>
</feature>
<dbReference type="Proteomes" id="UP000234335">
    <property type="component" value="Unassembled WGS sequence"/>
</dbReference>
<feature type="compositionally biased region" description="Low complexity" evidence="1">
    <location>
        <begin position="266"/>
        <end position="278"/>
    </location>
</feature>
<feature type="transmembrane region" description="Helical" evidence="2">
    <location>
        <begin position="86"/>
        <end position="108"/>
    </location>
</feature>
<evidence type="ECO:0000256" key="1">
    <source>
        <dbReference type="SAM" id="MobiDB-lite"/>
    </source>
</evidence>
<sequence>MKNTVKFFSVVTGIFRSLVTILFLLGIGFTILVDSKLLMSFLDLLGFQGISENIVKPILILIFAVLFIINLIITRHIYKSGDYGEYHLSNFVFGLLFLALTAFIYITFKSLTTNLIFVFFVLNAILVLNSLLGLITKARGLYPKEEIIASQNTRANDYIEFDDDNAENKITEDKDFYMNNLVDNTGKVKNDSDKKIRTDQSRTIKNSKEKPKQNKDQTKVLNKDEIKKESKNPKTEVVEDDQKTVFESHEYPKKEIASSTKTSRPVSNKKVSSNNVSYENEEKDEETYGNEHKEKIIKEKEDKVFDKSQFTKIKIDDINEENN</sequence>
<dbReference type="AlphaFoldDB" id="A0A2I1M8V3"/>
<proteinExistence type="predicted"/>
<organism evidence="3 4">
    <name type="scientific">Anaerococcus octavius</name>
    <dbReference type="NCBI Taxonomy" id="54007"/>
    <lineage>
        <taxon>Bacteria</taxon>
        <taxon>Bacillati</taxon>
        <taxon>Bacillota</taxon>
        <taxon>Tissierellia</taxon>
        <taxon>Tissierellales</taxon>
        <taxon>Peptoniphilaceae</taxon>
        <taxon>Anaerococcus</taxon>
    </lineage>
</organism>
<evidence type="ECO:0000313" key="4">
    <source>
        <dbReference type="Proteomes" id="UP000234335"/>
    </source>
</evidence>
<gene>
    <name evidence="3" type="ORF">CYJ34_04955</name>
</gene>